<keyword evidence="2" id="KW-1185">Reference proteome</keyword>
<protein>
    <submittedName>
        <fullName evidence="1">Uncharacterized protein</fullName>
    </submittedName>
</protein>
<comment type="caution">
    <text evidence="1">The sequence shown here is derived from an EMBL/GenBank/DDBJ whole genome shotgun (WGS) entry which is preliminary data.</text>
</comment>
<organism evidence="1 2">
    <name type="scientific">Prorocentrum cordatum</name>
    <dbReference type="NCBI Taxonomy" id="2364126"/>
    <lineage>
        <taxon>Eukaryota</taxon>
        <taxon>Sar</taxon>
        <taxon>Alveolata</taxon>
        <taxon>Dinophyceae</taxon>
        <taxon>Prorocentrales</taxon>
        <taxon>Prorocentraceae</taxon>
        <taxon>Prorocentrum</taxon>
    </lineage>
</organism>
<proteinExistence type="predicted"/>
<evidence type="ECO:0000313" key="1">
    <source>
        <dbReference type="EMBL" id="CAK0895244.1"/>
    </source>
</evidence>
<name>A0ABN9X7B3_9DINO</name>
<reference evidence="1" key="1">
    <citation type="submission" date="2023-10" db="EMBL/GenBank/DDBJ databases">
        <authorList>
            <person name="Chen Y."/>
            <person name="Shah S."/>
            <person name="Dougan E. K."/>
            <person name="Thang M."/>
            <person name="Chan C."/>
        </authorList>
    </citation>
    <scope>NUCLEOTIDE SEQUENCE [LARGE SCALE GENOMIC DNA]</scope>
</reference>
<feature type="non-terminal residue" evidence="1">
    <location>
        <position position="229"/>
    </location>
</feature>
<evidence type="ECO:0000313" key="2">
    <source>
        <dbReference type="Proteomes" id="UP001189429"/>
    </source>
</evidence>
<accession>A0ABN9X7B3</accession>
<gene>
    <name evidence="1" type="ORF">PCOR1329_LOCUS74047</name>
</gene>
<dbReference type="EMBL" id="CAUYUJ010020011">
    <property type="protein sequence ID" value="CAK0895244.1"/>
    <property type="molecule type" value="Genomic_DNA"/>
</dbReference>
<dbReference type="Proteomes" id="UP001189429">
    <property type="component" value="Unassembled WGS sequence"/>
</dbReference>
<sequence>MGCEWRPLAASGGYREDVQWMYVCTRTALVMWAQAIWDQHPAPRIMQVVLGQATKELQAADNPRRPVTTPHDPGFETLRRLGWILRSATTTSTDTGETIDMTAPRQVQQLVELAAVRASGPGRGTLPTDPRPHMWRSLERAFDIYDFGITEVRAHTSVADVHASRFSHWERKGNMAADTYAMRSAERCGTAVAASTWSCARGWWLWRSRRRDGRESMKHGWPTAVSRAT</sequence>